<dbReference type="PIRSF" id="PIRSF038995">
    <property type="entry name" value="SRP68"/>
    <property type="match status" value="1"/>
</dbReference>
<dbReference type="Gene3D" id="1.10.3450.40">
    <property type="entry name" value="Signal recognition particle, SRP68 subunit, RNA-binding domain"/>
    <property type="match status" value="1"/>
</dbReference>
<evidence type="ECO:0000313" key="12">
    <source>
        <dbReference type="EMBL" id="KAG9259296.1"/>
    </source>
</evidence>
<dbReference type="OrthoDB" id="10255118at2759"/>
<name>A0A9P7ZXQ5_9HYPO</name>
<comment type="subcellular location">
    <subcellularLocation>
        <location evidence="1 10">Cytoplasm</location>
    </subcellularLocation>
    <subcellularLocation>
        <location evidence="2">Nucleus</location>
        <location evidence="2">Nucleolus</location>
    </subcellularLocation>
</comment>
<dbReference type="Proteomes" id="UP000887229">
    <property type="component" value="Unassembled WGS sequence"/>
</dbReference>
<dbReference type="Pfam" id="PF16969">
    <property type="entry name" value="SRP68"/>
    <property type="match status" value="1"/>
</dbReference>
<keyword evidence="6 10" id="KW-0733">Signal recognition particle</keyword>
<evidence type="ECO:0000256" key="9">
    <source>
        <dbReference type="ARBA" id="ARBA00029498"/>
    </source>
</evidence>
<dbReference type="GO" id="GO:0005786">
    <property type="term" value="C:signal recognition particle, endoplasmic reticulum targeting"/>
    <property type="evidence" value="ECO:0007669"/>
    <property type="project" value="UniProtKB-KW"/>
</dbReference>
<protein>
    <recommendedName>
        <fullName evidence="9 10">Signal recognition particle subunit SRP68</fullName>
        <shortName evidence="10">SRP68</shortName>
    </recommendedName>
</protein>
<dbReference type="InterPro" id="IPR038253">
    <property type="entry name" value="SRP68_N_sf"/>
</dbReference>
<dbReference type="CDD" id="cd15481">
    <property type="entry name" value="SRP68-RBD"/>
    <property type="match status" value="1"/>
</dbReference>
<feature type="region of interest" description="Disordered" evidence="11">
    <location>
        <begin position="361"/>
        <end position="391"/>
    </location>
</feature>
<evidence type="ECO:0000256" key="7">
    <source>
        <dbReference type="ARBA" id="ARBA00023242"/>
    </source>
</evidence>
<comment type="function">
    <text evidence="10">Component of the signal recognition particle (SRP) complex, a ribonucleoprotein complex that mediates the cotranslational targeting of secretory and membrane proteins to the endoplasmic reticulum (ER). The SRP complex interacts with the signal sequence in nascent secretory and membrane proteins and directs them to the membrane of the ER.</text>
</comment>
<evidence type="ECO:0000256" key="2">
    <source>
        <dbReference type="ARBA" id="ARBA00004604"/>
    </source>
</evidence>
<dbReference type="GO" id="GO:0006614">
    <property type="term" value="P:SRP-dependent cotranslational protein targeting to membrane"/>
    <property type="evidence" value="ECO:0007669"/>
    <property type="project" value="InterPro"/>
</dbReference>
<evidence type="ECO:0000256" key="8">
    <source>
        <dbReference type="ARBA" id="ARBA00023274"/>
    </source>
</evidence>
<keyword evidence="13" id="KW-1185">Reference proteome</keyword>
<evidence type="ECO:0000256" key="11">
    <source>
        <dbReference type="SAM" id="MobiDB-lite"/>
    </source>
</evidence>
<evidence type="ECO:0000256" key="3">
    <source>
        <dbReference type="ARBA" id="ARBA00009352"/>
    </source>
</evidence>
<sequence>MDITIFVVQGRDKALLYGDYSTYHTQCSKRLLSCRAKIGIVTKNRGKFHKPERLTAEQIGANREYVHLLLLASERAWAQAMSMKSSHASDDKGLNSHARSHIVSRLTKATRAAEELVEALGATDESGASTTDVLEAKAYAAMIRAAMCFEKHNWEACLHNYATAWIVYSALQSSTKTDIYKELLSETIDPSIRYAAYQLKTPRTTPIPAIARKAFPESDSALVENVNQLDPAILKQADASQDAKGGETIPQTLTWRSREVKIEDAQIAEAWAAVIKAKETLSEKIKEIDDDHHFEKAAAYDEILATTGDAVDATKTAIDELRAEGVGSGDPRMQSLQITRTAVNYEMVSWRIGRNRVLTGSDDGAAERYGHGRRRRNKAKAKDEPLKDERELPTSKKLHKFKEKVALYDGTLQNLQTIKELPGVAADEELAAKLDASVKYFEALSNLSIARSHALVGNVTNALALINHSLKLSEQASSQMPDLANDPTGPLNVDVSAESIANLSALLTGELQRHRAIVHIDNIRKEEIAKAHSGSAPSAAKVPLVERLYDYPIGGVDLANVVEFPPKRALIPVKPIFLDVAWNYIGYPGKDPLAASDVKAQSTPTAAGQQAEQKPEEKQSAKRGWFGFGRS</sequence>
<evidence type="ECO:0000256" key="6">
    <source>
        <dbReference type="ARBA" id="ARBA00023135"/>
    </source>
</evidence>
<accession>A0A9P7ZXQ5</accession>
<comment type="similarity">
    <text evidence="3 10">Belongs to the SRP68 family.</text>
</comment>
<keyword evidence="8 10" id="KW-0687">Ribonucleoprotein</keyword>
<dbReference type="PANTHER" id="PTHR12860">
    <property type="entry name" value="SIGNAL RECOGNITION PARTICLE 68 KDA PROTEIN"/>
    <property type="match status" value="1"/>
</dbReference>
<gene>
    <name evidence="12" type="ORF">F5Z01DRAFT_642795</name>
</gene>
<organism evidence="12 13">
    <name type="scientific">Emericellopsis atlantica</name>
    <dbReference type="NCBI Taxonomy" id="2614577"/>
    <lineage>
        <taxon>Eukaryota</taxon>
        <taxon>Fungi</taxon>
        <taxon>Dikarya</taxon>
        <taxon>Ascomycota</taxon>
        <taxon>Pezizomycotina</taxon>
        <taxon>Sordariomycetes</taxon>
        <taxon>Hypocreomycetidae</taxon>
        <taxon>Hypocreales</taxon>
        <taxon>Bionectriaceae</taxon>
        <taxon>Emericellopsis</taxon>
    </lineage>
</organism>
<dbReference type="AlphaFoldDB" id="A0A9P7ZXQ5"/>
<keyword evidence="5 10" id="KW-0694">RNA-binding</keyword>
<dbReference type="GO" id="GO:0008312">
    <property type="term" value="F:7S RNA binding"/>
    <property type="evidence" value="ECO:0007669"/>
    <property type="project" value="InterPro"/>
</dbReference>
<dbReference type="InterPro" id="IPR026258">
    <property type="entry name" value="SRP68"/>
</dbReference>
<feature type="compositionally biased region" description="Basic and acidic residues" evidence="11">
    <location>
        <begin position="380"/>
        <end position="391"/>
    </location>
</feature>
<dbReference type="RefSeq" id="XP_046123220.1">
    <property type="nucleotide sequence ID" value="XM_046262670.1"/>
</dbReference>
<reference evidence="12" key="1">
    <citation type="journal article" date="2021" name="IMA Fungus">
        <title>Genomic characterization of three marine fungi, including Emericellopsis atlantica sp. nov. with signatures of a generalist lifestyle and marine biomass degradation.</title>
        <authorList>
            <person name="Hagestad O.C."/>
            <person name="Hou L."/>
            <person name="Andersen J.H."/>
            <person name="Hansen E.H."/>
            <person name="Altermark B."/>
            <person name="Li C."/>
            <person name="Kuhnert E."/>
            <person name="Cox R.J."/>
            <person name="Crous P.W."/>
            <person name="Spatafora J.W."/>
            <person name="Lail K."/>
            <person name="Amirebrahimi M."/>
            <person name="Lipzen A."/>
            <person name="Pangilinan J."/>
            <person name="Andreopoulos W."/>
            <person name="Hayes R.D."/>
            <person name="Ng V."/>
            <person name="Grigoriev I.V."/>
            <person name="Jackson S.A."/>
            <person name="Sutton T.D.S."/>
            <person name="Dobson A.D.W."/>
            <person name="Rama T."/>
        </authorList>
    </citation>
    <scope>NUCLEOTIDE SEQUENCE</scope>
    <source>
        <strain evidence="12">TS7</strain>
    </source>
</reference>
<comment type="caution">
    <text evidence="12">The sequence shown here is derived from an EMBL/GenBank/DDBJ whole genome shotgun (WGS) entry which is preliminary data.</text>
</comment>
<dbReference type="GO" id="GO:0030942">
    <property type="term" value="F:endoplasmic reticulum signal peptide binding"/>
    <property type="evidence" value="ECO:0007669"/>
    <property type="project" value="InterPro"/>
</dbReference>
<dbReference type="InterPro" id="IPR034652">
    <property type="entry name" value="SRP68-RBD"/>
</dbReference>
<proteinExistence type="inferred from homology"/>
<dbReference type="PANTHER" id="PTHR12860:SF0">
    <property type="entry name" value="SIGNAL RECOGNITION PARTICLE SUBUNIT SRP68"/>
    <property type="match status" value="1"/>
</dbReference>
<feature type="compositionally biased region" description="Polar residues" evidence="11">
    <location>
        <begin position="599"/>
        <end position="612"/>
    </location>
</feature>
<keyword evidence="4 10" id="KW-0963">Cytoplasm</keyword>
<dbReference type="EMBL" id="MU251242">
    <property type="protein sequence ID" value="KAG9259296.1"/>
    <property type="molecule type" value="Genomic_DNA"/>
</dbReference>
<evidence type="ECO:0000256" key="10">
    <source>
        <dbReference type="PIRNR" id="PIRNR038995"/>
    </source>
</evidence>
<evidence type="ECO:0000313" key="13">
    <source>
        <dbReference type="Proteomes" id="UP000887229"/>
    </source>
</evidence>
<evidence type="ECO:0000256" key="1">
    <source>
        <dbReference type="ARBA" id="ARBA00004496"/>
    </source>
</evidence>
<dbReference type="GeneID" id="70293573"/>
<dbReference type="GO" id="GO:0005730">
    <property type="term" value="C:nucleolus"/>
    <property type="evidence" value="ECO:0007669"/>
    <property type="project" value="UniProtKB-SubCell"/>
</dbReference>
<keyword evidence="7" id="KW-0539">Nucleus</keyword>
<evidence type="ECO:0000256" key="4">
    <source>
        <dbReference type="ARBA" id="ARBA00022490"/>
    </source>
</evidence>
<feature type="region of interest" description="Disordered" evidence="11">
    <location>
        <begin position="595"/>
        <end position="631"/>
    </location>
</feature>
<dbReference type="GO" id="GO:0005047">
    <property type="term" value="F:signal recognition particle binding"/>
    <property type="evidence" value="ECO:0007669"/>
    <property type="project" value="InterPro"/>
</dbReference>
<evidence type="ECO:0000256" key="5">
    <source>
        <dbReference type="ARBA" id="ARBA00022884"/>
    </source>
</evidence>